<dbReference type="PANTHER" id="PTHR31499">
    <property type="entry name" value="MYB FAMILY TRANSCRIPTION FACTOR PHL11"/>
    <property type="match status" value="1"/>
</dbReference>
<dbReference type="FunFam" id="1.10.10.60:FF:000002">
    <property type="entry name" value="Myb family transcription factor"/>
    <property type="match status" value="1"/>
</dbReference>
<dbReference type="SUPFAM" id="SSF46689">
    <property type="entry name" value="Homeodomain-like"/>
    <property type="match status" value="1"/>
</dbReference>
<dbReference type="Pfam" id="PF00249">
    <property type="entry name" value="Myb_DNA-binding"/>
    <property type="match status" value="1"/>
</dbReference>
<dbReference type="RefSeq" id="XP_073117275.1">
    <property type="nucleotide sequence ID" value="XM_073261174.1"/>
</dbReference>
<feature type="compositionally biased region" description="Basic and acidic residues" evidence="5">
    <location>
        <begin position="452"/>
        <end position="482"/>
    </location>
</feature>
<dbReference type="GO" id="GO:0003677">
    <property type="term" value="F:DNA binding"/>
    <property type="evidence" value="ECO:0007669"/>
    <property type="project" value="UniProtKB-KW"/>
</dbReference>
<evidence type="ECO:0000256" key="2">
    <source>
        <dbReference type="ARBA" id="ARBA00023125"/>
    </source>
</evidence>
<proteinExistence type="predicted"/>
<dbReference type="InterPro" id="IPR025756">
    <property type="entry name" value="Myb_CC_LHEQLE"/>
</dbReference>
<dbReference type="RefSeq" id="XP_073117279.1">
    <property type="nucleotide sequence ID" value="XM_073261178.1"/>
</dbReference>
<dbReference type="KEGG" id="egu:105049248"/>
<dbReference type="Pfam" id="PF14379">
    <property type="entry name" value="Myb_CC_LHEQLE"/>
    <property type="match status" value="1"/>
</dbReference>
<evidence type="ECO:0000256" key="5">
    <source>
        <dbReference type="SAM" id="MobiDB-lite"/>
    </source>
</evidence>
<keyword evidence="7" id="KW-1185">Reference proteome</keyword>
<evidence type="ECO:0000256" key="1">
    <source>
        <dbReference type="ARBA" id="ARBA00023015"/>
    </source>
</evidence>
<name>A0A6I9RI29_ELAGV</name>
<evidence type="ECO:0000313" key="9">
    <source>
        <dbReference type="RefSeq" id="XP_010927132.1"/>
    </source>
</evidence>
<evidence type="ECO:0000256" key="3">
    <source>
        <dbReference type="ARBA" id="ARBA00023163"/>
    </source>
</evidence>
<dbReference type="InterPro" id="IPR017930">
    <property type="entry name" value="Myb_dom"/>
</dbReference>
<feature type="region of interest" description="Disordered" evidence="5">
    <location>
        <begin position="136"/>
        <end position="163"/>
    </location>
</feature>
<dbReference type="RefSeq" id="XP_019707510.1">
    <property type="nucleotide sequence ID" value="XM_019851951.2"/>
</dbReference>
<keyword evidence="1" id="KW-0805">Transcription regulation</keyword>
<dbReference type="InterPro" id="IPR001005">
    <property type="entry name" value="SANT/Myb"/>
</dbReference>
<dbReference type="AlphaFoldDB" id="A0A6I9RI29"/>
<dbReference type="Gene3D" id="1.10.10.60">
    <property type="entry name" value="Homeodomain-like"/>
    <property type="match status" value="1"/>
</dbReference>
<keyword evidence="3" id="KW-0804">Transcription</keyword>
<dbReference type="InterPro" id="IPR006447">
    <property type="entry name" value="Myb_dom_plants"/>
</dbReference>
<feature type="domain" description="HTH myb-type" evidence="6">
    <location>
        <begin position="266"/>
        <end position="326"/>
    </location>
</feature>
<protein>
    <submittedName>
        <fullName evidence="8 9">Protein PHOSPHATE STARVATION RESPONSE 3 isoform X1</fullName>
    </submittedName>
</protein>
<feature type="compositionally biased region" description="Polar residues" evidence="5">
    <location>
        <begin position="137"/>
        <end position="159"/>
    </location>
</feature>
<dbReference type="PROSITE" id="PS51294">
    <property type="entry name" value="HTH_MYB"/>
    <property type="match status" value="1"/>
</dbReference>
<dbReference type="GeneID" id="105049248"/>
<evidence type="ECO:0000313" key="10">
    <source>
        <dbReference type="RefSeq" id="XP_010927133.1"/>
    </source>
</evidence>
<keyword evidence="4" id="KW-0539">Nucleus</keyword>
<evidence type="ECO:0000313" key="11">
    <source>
        <dbReference type="RefSeq" id="XP_019707510.1"/>
    </source>
</evidence>
<feature type="compositionally biased region" description="Basic and acidic residues" evidence="5">
    <location>
        <begin position="425"/>
        <end position="438"/>
    </location>
</feature>
<dbReference type="NCBIfam" id="TIGR01557">
    <property type="entry name" value="myb_SHAQKYF"/>
    <property type="match status" value="1"/>
</dbReference>
<dbReference type="RefSeq" id="XP_010927133.1">
    <property type="nucleotide sequence ID" value="XM_010928831.3"/>
</dbReference>
<dbReference type="RefSeq" id="XP_073117278.1">
    <property type="nucleotide sequence ID" value="XM_073261177.1"/>
</dbReference>
<evidence type="ECO:0000256" key="4">
    <source>
        <dbReference type="ARBA" id="ARBA00023242"/>
    </source>
</evidence>
<dbReference type="RefSeq" id="XP_073117280.1">
    <property type="nucleotide sequence ID" value="XM_073261179.1"/>
</dbReference>
<dbReference type="OrthoDB" id="551907at2759"/>
<dbReference type="Proteomes" id="UP000504607">
    <property type="component" value="Chromosome 7"/>
</dbReference>
<dbReference type="GO" id="GO:0003700">
    <property type="term" value="F:DNA-binding transcription factor activity"/>
    <property type="evidence" value="ECO:0007669"/>
    <property type="project" value="InterPro"/>
</dbReference>
<sequence length="482" mass="53544">MSSHSIITAEQSNSPEGMRHCCHASASSTTNLFNVLSDCQKLLNDKLSCTSPSSYVQRELINSSSPQKGLLFRLKKSSPESDPGSPLSNVSHSQHFEHVFSSSSTFCASLYSSSSTSAESYRQLCNLPFLPHPQKCEPQNSAVQSLNSPLLHGGNTTNVHNEDEHSDDLMKDFLNLSGDASDSSFHGENYDNNSIALGEQMELQMLSEQLGIAITDNGEIPRLDDIYETPAPSVPLSSNCNQTSQPLRPAAKFQLHSNSSTSTTATANKPRLRWTLDLHERFVEAVNKLDGAEKATPKGVLKLMNVEGLTIYHVKSHLQKYRLAKYLPEAKEDKKASSSEDQKMPTVSHESDPGKKRNIEVIEALRMQIEVQKQLHEQLEVQRALQLRIEEHARYLQRILEEQQKASNTFVFPTQMPGTEMQLESPHHLSPEQAESKVDSICSPSSSNSKHKATDSDTRSKPPEDHKRARLEVEREGTSLGS</sequence>
<dbReference type="RefSeq" id="XP_073117277.1">
    <property type="nucleotide sequence ID" value="XM_073261176.1"/>
</dbReference>
<dbReference type="InterPro" id="IPR009057">
    <property type="entry name" value="Homeodomain-like_sf"/>
</dbReference>
<evidence type="ECO:0000259" key="6">
    <source>
        <dbReference type="PROSITE" id="PS51294"/>
    </source>
</evidence>
<gene>
    <name evidence="8 9 10 11" type="primary">LOC105049248</name>
</gene>
<evidence type="ECO:0000313" key="7">
    <source>
        <dbReference type="Proteomes" id="UP000504607"/>
    </source>
</evidence>
<organism evidence="7 8">
    <name type="scientific">Elaeis guineensis var. tenera</name>
    <name type="common">Oil palm</name>
    <dbReference type="NCBI Taxonomy" id="51953"/>
    <lineage>
        <taxon>Eukaryota</taxon>
        <taxon>Viridiplantae</taxon>
        <taxon>Streptophyta</taxon>
        <taxon>Embryophyta</taxon>
        <taxon>Tracheophyta</taxon>
        <taxon>Spermatophyta</taxon>
        <taxon>Magnoliopsida</taxon>
        <taxon>Liliopsida</taxon>
        <taxon>Arecaceae</taxon>
        <taxon>Arecoideae</taxon>
        <taxon>Cocoseae</taxon>
        <taxon>Elaeidinae</taxon>
        <taxon>Elaeis</taxon>
    </lineage>
</organism>
<reference evidence="8 9" key="1">
    <citation type="submission" date="2025-04" db="UniProtKB">
        <authorList>
            <consortium name="RefSeq"/>
        </authorList>
    </citation>
    <scope>IDENTIFICATION</scope>
</reference>
<keyword evidence="2" id="KW-0238">DNA-binding</keyword>
<feature type="region of interest" description="Disordered" evidence="5">
    <location>
        <begin position="420"/>
        <end position="482"/>
    </location>
</feature>
<dbReference type="RefSeq" id="XP_010927131.1">
    <property type="nucleotide sequence ID" value="XM_010928829.3"/>
</dbReference>
<dbReference type="RefSeq" id="XP_010927132.1">
    <property type="nucleotide sequence ID" value="XM_010928830.3"/>
</dbReference>
<dbReference type="PANTHER" id="PTHR31499:SF80">
    <property type="entry name" value="HTH MYB-TYPE DOMAIN-CONTAINING PROTEIN"/>
    <property type="match status" value="1"/>
</dbReference>
<accession>A0A6I9RI29</accession>
<evidence type="ECO:0000313" key="8">
    <source>
        <dbReference type="RefSeq" id="XP_010927131.1"/>
    </source>
</evidence>
<dbReference type="InterPro" id="IPR046955">
    <property type="entry name" value="PHR1-like"/>
</dbReference>
<feature type="region of interest" description="Disordered" evidence="5">
    <location>
        <begin position="332"/>
        <end position="355"/>
    </location>
</feature>